<dbReference type="EC" id="1.8.5.3" evidence="10"/>
<dbReference type="InterPro" id="IPR006657">
    <property type="entry name" value="MoPterin_dinucl-bd_dom"/>
</dbReference>
<organism evidence="10 11">
    <name type="scientific">Sporomusa acidovorans (strain ATCC 49682 / DSM 3132 / Mol)</name>
    <dbReference type="NCBI Taxonomy" id="1123286"/>
    <lineage>
        <taxon>Bacteria</taxon>
        <taxon>Bacillati</taxon>
        <taxon>Bacillota</taxon>
        <taxon>Negativicutes</taxon>
        <taxon>Selenomonadales</taxon>
        <taxon>Sporomusaceae</taxon>
        <taxon>Sporomusa</taxon>
    </lineage>
</organism>
<comment type="similarity">
    <text evidence="2">Belongs to the prokaryotic molybdopterin-containing oxidoreductase family.</text>
</comment>
<dbReference type="SMART" id="SM00926">
    <property type="entry name" value="Molybdop_Fe4S4"/>
    <property type="match status" value="1"/>
</dbReference>
<dbReference type="PANTHER" id="PTHR43742">
    <property type="entry name" value="TRIMETHYLAMINE-N-OXIDE REDUCTASE"/>
    <property type="match status" value="1"/>
</dbReference>
<dbReference type="PROSITE" id="PS51669">
    <property type="entry name" value="4FE4S_MOW_BIS_MGD"/>
    <property type="match status" value="1"/>
</dbReference>
<dbReference type="InterPro" id="IPR006963">
    <property type="entry name" value="Mopterin_OxRdtase_4Fe-4S_dom"/>
</dbReference>
<evidence type="ECO:0000256" key="5">
    <source>
        <dbReference type="ARBA" id="ARBA00022729"/>
    </source>
</evidence>
<evidence type="ECO:0000259" key="9">
    <source>
        <dbReference type="PROSITE" id="PS51669"/>
    </source>
</evidence>
<dbReference type="Gene3D" id="3.40.50.12440">
    <property type="match status" value="2"/>
</dbReference>
<accession>A0ABZ3J847</accession>
<dbReference type="SUPFAM" id="SSF50692">
    <property type="entry name" value="ADC-like"/>
    <property type="match status" value="1"/>
</dbReference>
<dbReference type="InterPro" id="IPR011888">
    <property type="entry name" value="Anaer_DMSO_reductase"/>
</dbReference>
<dbReference type="Pfam" id="PF04879">
    <property type="entry name" value="Molybdop_Fe4S4"/>
    <property type="match status" value="1"/>
</dbReference>
<evidence type="ECO:0000256" key="2">
    <source>
        <dbReference type="ARBA" id="ARBA00010312"/>
    </source>
</evidence>
<dbReference type="Proteomes" id="UP000216052">
    <property type="component" value="Chromosome"/>
</dbReference>
<evidence type="ECO:0000256" key="8">
    <source>
        <dbReference type="ARBA" id="ARBA00023014"/>
    </source>
</evidence>
<name>A0ABZ3J847_SPOA4</name>
<evidence type="ECO:0000256" key="4">
    <source>
        <dbReference type="ARBA" id="ARBA00022723"/>
    </source>
</evidence>
<feature type="domain" description="4Fe-4S Mo/W bis-MGD-type" evidence="9">
    <location>
        <begin position="47"/>
        <end position="107"/>
    </location>
</feature>
<evidence type="ECO:0000256" key="6">
    <source>
        <dbReference type="ARBA" id="ARBA00023002"/>
    </source>
</evidence>
<dbReference type="Pfam" id="PF01568">
    <property type="entry name" value="Molydop_binding"/>
    <property type="match status" value="1"/>
</dbReference>
<dbReference type="InterPro" id="IPR006655">
    <property type="entry name" value="Mopterin_OxRdtase_prok_CS"/>
</dbReference>
<keyword evidence="5" id="KW-0732">Signal</keyword>
<keyword evidence="3" id="KW-0500">Molybdenum</keyword>
<evidence type="ECO:0000256" key="3">
    <source>
        <dbReference type="ARBA" id="ARBA00022505"/>
    </source>
</evidence>
<dbReference type="Gene3D" id="3.40.228.10">
    <property type="entry name" value="Dimethylsulfoxide Reductase, domain 2"/>
    <property type="match status" value="1"/>
</dbReference>
<dbReference type="Pfam" id="PF00384">
    <property type="entry name" value="Molybdopterin"/>
    <property type="match status" value="1"/>
</dbReference>
<keyword evidence="6 10" id="KW-0560">Oxidoreductase</keyword>
<dbReference type="Gene3D" id="3.40.50.740">
    <property type="match status" value="1"/>
</dbReference>
<keyword evidence="8" id="KW-0411">Iron-sulfur</keyword>
<dbReference type="CDD" id="cd02794">
    <property type="entry name" value="MopB_CT_DmsA-EC"/>
    <property type="match status" value="1"/>
</dbReference>
<reference evidence="10" key="1">
    <citation type="submission" date="2024-05" db="EMBL/GenBank/DDBJ databases">
        <title>Isolation and characterization of Sporomusa carbonis sp. nov., a carboxydotrophic hydrogenogen in the genus of Sporomusa isolated from a charcoal burning pile.</title>
        <authorList>
            <person name="Boeer T."/>
            <person name="Rosenbaum F."/>
            <person name="Eysell L."/>
            <person name="Mueller V."/>
            <person name="Daniel R."/>
            <person name="Poehlein A."/>
        </authorList>
    </citation>
    <scope>NUCLEOTIDE SEQUENCE [LARGE SCALE GENOMIC DNA]</scope>
    <source>
        <strain evidence="10">DSM 3132</strain>
    </source>
</reference>
<proteinExistence type="inferred from homology"/>
<dbReference type="RefSeq" id="WP_093797568.1">
    <property type="nucleotide sequence ID" value="NZ_CP155571.1"/>
</dbReference>
<sequence length="786" mass="87210">MSTKKFSLSRRNFLKLCGAVGGSLAITGTATIGLKSVEAVQAQDDGITVVPTAGRNNCGGCCVIKAHVKDGTIVKLSTDSEPDAPESPQVRACVRGRGYRKTFLSPDRLKYPLKRVGERGEGKFERITWDEAVETIARETKRIKETYGPGSRYVNYAWGYSGAIHPMNLAKRLLALDGGYLDFYNSYSSAATTYATPYTYGTTATGNTPDDFVNSKLIILWGHNPAETIFGSLMMYYLKRAKEAGTKIIVVDPRYSATAAALADDWIALRPTTDNALMDAMAYTIITENLHDQAFLDKFCVGFDEAHMPEGIDGKESYKAYILGEKDGIAKTPEWAAKITGVPANRIRQLGREYATMKPAALLQGFGPQRHAYGEQPVRGGTVLAALTGNVGIKGGSASGAGYTDRHGVGSVPIGKNPFNGKIPCFLWTEAVQNGVGMNKRDHGLTGVAKLTSNIKMIWNMSGQCLLNQHGDINKTIEILKDTGKCEFIVCSDIFMTPSAKFADILLPGTTVFEEDNMRSPWNSGDYICSMSKAIEPPFECRFEYYWMMEVADKLGIKDKFTEGHETMYDWCKAVYAGMKAKKPELPGYEEFRKRGIFKWAHSEPQVAFEKQIKDFEHNPFPTPSGKIEIFSRRLYDLNQPAEIPAIPKYIKSWEGPEDPLIEKYSLQLIGWHYGRRSHSTHDNNPWMEEVGRQEMWMNPVDAQKRHIKNGDRVEVFNDRGKMQIFVKLTPRIMPGVVAVPQGGWYTPDGKGTDTRGAINILTNLKPTPLAKGNAQHTNLVEVKAL</sequence>
<protein>
    <submittedName>
        <fullName evidence="10">Dimethyl sulfoxide reductase DmsA</fullName>
        <ecNumber evidence="10">1.8.5.3</ecNumber>
    </submittedName>
</protein>
<dbReference type="GO" id="GO:0016491">
    <property type="term" value="F:oxidoreductase activity"/>
    <property type="evidence" value="ECO:0007669"/>
    <property type="project" value="UniProtKB-KW"/>
</dbReference>
<dbReference type="InterPro" id="IPR006311">
    <property type="entry name" value="TAT_signal"/>
</dbReference>
<gene>
    <name evidence="10" type="primary">dmsA_1</name>
    <name evidence="10" type="ORF">SPACI_046770</name>
</gene>
<dbReference type="InterPro" id="IPR050612">
    <property type="entry name" value="Prok_Mopterin_Oxidored"/>
</dbReference>
<dbReference type="InterPro" id="IPR019546">
    <property type="entry name" value="TAT_signal_bac_arc"/>
</dbReference>
<keyword evidence="11" id="KW-1185">Reference proteome</keyword>
<dbReference type="NCBIfam" id="TIGR02166">
    <property type="entry name" value="dmsA_ynfE"/>
    <property type="match status" value="1"/>
</dbReference>
<keyword evidence="7" id="KW-0408">Iron</keyword>
<evidence type="ECO:0000256" key="7">
    <source>
        <dbReference type="ARBA" id="ARBA00023004"/>
    </source>
</evidence>
<dbReference type="CDD" id="cd02770">
    <property type="entry name" value="MopB_DmsA-EC"/>
    <property type="match status" value="1"/>
</dbReference>
<dbReference type="InterPro" id="IPR009010">
    <property type="entry name" value="Asp_de-COase-like_dom_sf"/>
</dbReference>
<evidence type="ECO:0000313" key="10">
    <source>
        <dbReference type="EMBL" id="XFO74567.1"/>
    </source>
</evidence>
<keyword evidence="4" id="KW-0479">Metal-binding</keyword>
<evidence type="ECO:0000256" key="1">
    <source>
        <dbReference type="ARBA" id="ARBA00001942"/>
    </source>
</evidence>
<evidence type="ECO:0000313" key="11">
    <source>
        <dbReference type="Proteomes" id="UP000216052"/>
    </source>
</evidence>
<dbReference type="NCBIfam" id="TIGR01409">
    <property type="entry name" value="TAT_signal_seq"/>
    <property type="match status" value="1"/>
</dbReference>
<dbReference type="SUPFAM" id="SSF53706">
    <property type="entry name" value="Formate dehydrogenase/DMSO reductase, domains 1-3"/>
    <property type="match status" value="1"/>
</dbReference>
<dbReference type="PANTHER" id="PTHR43742:SF3">
    <property type="entry name" value="DIMETHYL SULFOXIDE REDUCTASE DMSA"/>
    <property type="match status" value="1"/>
</dbReference>
<dbReference type="EMBL" id="CP155571">
    <property type="protein sequence ID" value="XFO74567.1"/>
    <property type="molecule type" value="Genomic_DNA"/>
</dbReference>
<comment type="cofactor">
    <cofactor evidence="1">
        <name>Mo-bis(molybdopterin guanine dinucleotide)</name>
        <dbReference type="ChEBI" id="CHEBI:60539"/>
    </cofactor>
</comment>
<dbReference type="PROSITE" id="PS51318">
    <property type="entry name" value="TAT"/>
    <property type="match status" value="1"/>
</dbReference>
<dbReference type="Gene3D" id="2.40.40.20">
    <property type="match status" value="1"/>
</dbReference>
<dbReference type="PROSITE" id="PS00490">
    <property type="entry name" value="MOLYBDOPTERIN_PROK_2"/>
    <property type="match status" value="1"/>
</dbReference>
<dbReference type="InterPro" id="IPR006656">
    <property type="entry name" value="Mopterin_OxRdtase"/>
</dbReference>